<proteinExistence type="inferred from homology"/>
<organism evidence="2 3">
    <name type="scientific">Leucobacter coleopterorum</name>
    <dbReference type="NCBI Taxonomy" id="2714933"/>
    <lineage>
        <taxon>Bacteria</taxon>
        <taxon>Bacillati</taxon>
        <taxon>Actinomycetota</taxon>
        <taxon>Actinomycetes</taxon>
        <taxon>Micrococcales</taxon>
        <taxon>Microbacteriaceae</taxon>
        <taxon>Leucobacter</taxon>
    </lineage>
</organism>
<evidence type="ECO:0000313" key="3">
    <source>
        <dbReference type="Proteomes" id="UP000503441"/>
    </source>
</evidence>
<accession>A0ABX6JUE8</accession>
<dbReference type="InterPro" id="IPR019405">
    <property type="entry name" value="Lactonase_7-beta_prop"/>
</dbReference>
<dbReference type="PANTHER" id="PTHR30344:SF1">
    <property type="entry name" value="6-PHOSPHOGLUCONOLACTONASE"/>
    <property type="match status" value="1"/>
</dbReference>
<dbReference type="PANTHER" id="PTHR30344">
    <property type="entry name" value="6-PHOSPHOGLUCONOLACTONASE-RELATED"/>
    <property type="match status" value="1"/>
</dbReference>
<protein>
    <submittedName>
        <fullName evidence="2">Lactonase family protein</fullName>
    </submittedName>
</protein>
<gene>
    <name evidence="2" type="ORF">G7066_00780</name>
</gene>
<dbReference type="RefSeq" id="WP_166328316.1">
    <property type="nucleotide sequence ID" value="NZ_CP049933.1"/>
</dbReference>
<dbReference type="InterPro" id="IPR011048">
    <property type="entry name" value="Haem_d1_sf"/>
</dbReference>
<evidence type="ECO:0000256" key="1">
    <source>
        <dbReference type="ARBA" id="ARBA00005564"/>
    </source>
</evidence>
<comment type="similarity">
    <text evidence="1">Belongs to the cycloisomerase 2 family.</text>
</comment>
<keyword evidence="3" id="KW-1185">Reference proteome</keyword>
<dbReference type="InterPro" id="IPR050282">
    <property type="entry name" value="Cycloisomerase_2"/>
</dbReference>
<dbReference type="SUPFAM" id="SSF51004">
    <property type="entry name" value="C-terminal (heme d1) domain of cytochrome cd1-nitrite reductase"/>
    <property type="match status" value="1"/>
</dbReference>
<dbReference type="Pfam" id="PF10282">
    <property type="entry name" value="Lactonase"/>
    <property type="match status" value="1"/>
</dbReference>
<evidence type="ECO:0000313" key="2">
    <source>
        <dbReference type="EMBL" id="QIM17611.1"/>
    </source>
</evidence>
<dbReference type="InterPro" id="IPR015943">
    <property type="entry name" value="WD40/YVTN_repeat-like_dom_sf"/>
</dbReference>
<reference evidence="2 3" key="1">
    <citation type="submission" date="2020-03" db="EMBL/GenBank/DDBJ databases">
        <title>Leucobacter sp. nov., isolated from beetles.</title>
        <authorList>
            <person name="Hyun D.-W."/>
            <person name="Bae J.-W."/>
        </authorList>
    </citation>
    <scope>NUCLEOTIDE SEQUENCE [LARGE SCALE GENOMIC DNA]</scope>
    <source>
        <strain evidence="2 3">HDW9A</strain>
    </source>
</reference>
<name>A0ABX6JUE8_9MICO</name>
<sequence>MTAYLDSPPATLCVGGFDPSSDGPQLEPRGLSFYRWQDSAATLVKTLDLEQPTWFVWSEKHRMLYVSHSAQTWLSAVSIPNGPASAELVDSINIDCVNPAHIALDPGEQAVVAACFTGGEVIGVELTANGYFAGVRSRTAAGGLAEGALRRHVFQSEAEPHQSVFVSGGTRCLVPDRAQDAVHSFSYSGPGQLTHESSVVLRPGSGPRHIAPHPSRPFVYIACELDSSLVTAHLTADGLEPIRAQTTIPQDFFGDNAVSAIDVSPDGERLIVSNRGHDSVAVYNIAEDPEHPALIGWIPARGATPRYSGFLPSIGAFAVAAVSSDVVHVFDGSSTALDAAVKGTLPIATLHHTAPACVLAIELPTTAV</sequence>
<dbReference type="Proteomes" id="UP000503441">
    <property type="component" value="Chromosome"/>
</dbReference>
<dbReference type="EMBL" id="CP049933">
    <property type="protein sequence ID" value="QIM17611.1"/>
    <property type="molecule type" value="Genomic_DNA"/>
</dbReference>
<dbReference type="Gene3D" id="2.130.10.10">
    <property type="entry name" value="YVTN repeat-like/Quinoprotein amine dehydrogenase"/>
    <property type="match status" value="1"/>
</dbReference>